<dbReference type="Pfam" id="PF04267">
    <property type="entry name" value="SoxD"/>
    <property type="match status" value="1"/>
</dbReference>
<dbReference type="AlphaFoldDB" id="Q8KJB4"/>
<dbReference type="GO" id="GO:0008115">
    <property type="term" value="F:sarcosine oxidase activity"/>
    <property type="evidence" value="ECO:0007669"/>
    <property type="project" value="InterPro"/>
</dbReference>
<proteinExistence type="predicted"/>
<evidence type="ECO:0000313" key="1">
    <source>
        <dbReference type="EMBL" id="CAD31287.1"/>
    </source>
</evidence>
<dbReference type="InterPro" id="IPR006279">
    <property type="entry name" value="SoxD"/>
</dbReference>
<dbReference type="Gene3D" id="3.30.2270.10">
    <property type="entry name" value="Folate-binding superfamily"/>
    <property type="match status" value="1"/>
</dbReference>
<gene>
    <name evidence="1" type="primary">soxD2</name>
</gene>
<reference evidence="1" key="1">
    <citation type="journal article" date="2002" name="J. Bacteriol.">
        <title>Comparative sequence analysis of the symbiosis island of Mesorhizobium loti strain R7A.</title>
        <authorList>
            <person name="Sullivan J.T."/>
            <person name="Trzebiatowski J.R."/>
            <person name="Cruickshank R.W."/>
            <person name="Gouzy J."/>
            <person name="Brown S.D."/>
            <person name="Elliot R.M."/>
            <person name="Fleetwood D.J."/>
            <person name="McCallum N.G."/>
            <person name="Rossbach U."/>
            <person name="Stuart G.S."/>
            <person name="Weaver J.E."/>
            <person name="Webby R.J."/>
            <person name="de Bruijn F.J."/>
            <person name="Ronson C.W."/>
        </authorList>
    </citation>
    <scope>NUCLEOTIDE SEQUENCE</scope>
    <source>
        <strain evidence="1">R7A</strain>
    </source>
</reference>
<organism evidence="1">
    <name type="scientific">Rhizobium loti</name>
    <name type="common">Mesorhizobium loti</name>
    <dbReference type="NCBI Taxonomy" id="381"/>
    <lineage>
        <taxon>Bacteria</taxon>
        <taxon>Pseudomonadati</taxon>
        <taxon>Pseudomonadota</taxon>
        <taxon>Alphaproteobacteria</taxon>
        <taxon>Hyphomicrobiales</taxon>
        <taxon>Phyllobacteriaceae</taxon>
        <taxon>Mesorhizobium</taxon>
    </lineage>
</organism>
<dbReference type="EMBL" id="AL672114">
    <property type="protein sequence ID" value="CAD31287.1"/>
    <property type="molecule type" value="Genomic_DNA"/>
</dbReference>
<dbReference type="InterPro" id="IPR038561">
    <property type="entry name" value="SoxD_sf"/>
</dbReference>
<accession>Q8KJB4</accession>
<name>Q8KJB4_RHILI</name>
<sequence length="111" mass="12586">MKAALVRSRTYSEVKMLIPHPVLGLRDAREFAYLGDARLIDRPDPSAPDAEAAFCDYVYLRDNPAGAHRELWFHEHGDHSWLVVTRNTITHEILGAELAHDVALARKRSVK</sequence>
<protein>
    <submittedName>
        <fullName evidence="1">PUTATIVE SARCOSINE OXIDASE DELTA SUBUNIT PROTEIN</fullName>
    </submittedName>
</protein>
<dbReference type="GO" id="GO:0046653">
    <property type="term" value="P:tetrahydrofolate metabolic process"/>
    <property type="evidence" value="ECO:0007669"/>
    <property type="project" value="InterPro"/>
</dbReference>